<feature type="domain" description="Helicase C-terminal" evidence="11">
    <location>
        <begin position="464"/>
        <end position="609"/>
    </location>
</feature>
<name>F6D795_METPW</name>
<evidence type="ECO:0000256" key="3">
    <source>
        <dbReference type="ARBA" id="ARBA00022722"/>
    </source>
</evidence>
<dbReference type="SUPFAM" id="SSF52540">
    <property type="entry name" value="P-loop containing nucleoside triphosphate hydrolases"/>
    <property type="match status" value="1"/>
</dbReference>
<evidence type="ECO:0000256" key="4">
    <source>
        <dbReference type="ARBA" id="ARBA00022723"/>
    </source>
</evidence>
<keyword evidence="14" id="KW-1185">Reference proteome</keyword>
<evidence type="ECO:0000256" key="2">
    <source>
        <dbReference type="ARBA" id="ARBA00009046"/>
    </source>
</evidence>
<dbReference type="InterPro" id="IPR050079">
    <property type="entry name" value="DEAD_box_RNA_helicase"/>
</dbReference>
<evidence type="ECO:0000256" key="7">
    <source>
        <dbReference type="ARBA" id="ARBA00022806"/>
    </source>
</evidence>
<dbReference type="PROSITE" id="PS51192">
    <property type="entry name" value="HELICASE_ATP_BIND_1"/>
    <property type="match status" value="1"/>
</dbReference>
<sequence length="736" mass="85433">MDLLAKPDETILEHTENTLKVFKSIKQAYPNIPELCGVDGFWEHLFYSLFLHDFGKGAIGFQEMLERGSQNAPWKYRHEILSAGFISALSYDKIYQDAIGLAIITHHKDITKLRERYNTFSSLNGKKLYQKKLSELEPNFDEISSYFDKIPEWSKEYLGYEVTNFNKLSSPDDLEDVYKNDVYPYFQRWEDEEYTDLHGKYGIFLKGFVNACDHLASGSSYEILNGIPDMRSIYNFPELRKVQEEASNVKGSAFLISPTGSGKTEASLLWSDNNQSPNKSKRVFYMLPYTASINAMYKRLRKDFGNENLVGLMHGKSSYFLYKELSNDITDYNILKNSIRNIKGLTKKIYRPYKVLTPFQILKAFFGSKGFEMQLSEMTNGLFILDEIHAYDAHTTSLILEILKILKNNYNANIFVMSATLPSFIKTLFKENLDISTEIKMGKEELKKFTRHEVSVVPEDIIDNLDLIMEDLENDKRVLIVCNTVLRAQEVFEELSDEVENSALLHSRFMLRDREKIEKSLDNLDLLVGTQAIEVSLDIDYDVLYSEPAPIDALIQRFGRVNRRRRKKLAPVNVFSEGSESDKYIYPPEIVEKTVKSLENVGILDEDLIQNLVDDVYGVGYTGKDKEEFETVQNHFESFNKQIVPFINDRNSEMDFYSLFKSYEVVPIKYKLDYLKALEEKKYFEAMSYILSISINQFKKLENEDNVEFDNETYFVNMVYDEKLGLRLDLEESSFG</sequence>
<keyword evidence="7" id="KW-0347">Helicase</keyword>
<dbReference type="Proteomes" id="UP000009231">
    <property type="component" value="Chromosome"/>
</dbReference>
<dbReference type="HOGENOM" id="CLU_009347_1_0_2"/>
<dbReference type="RefSeq" id="WP_013825930.1">
    <property type="nucleotide sequence ID" value="NC_015574.1"/>
</dbReference>
<dbReference type="GeneID" id="10668920"/>
<dbReference type="AlphaFoldDB" id="F6D795"/>
<dbReference type="InterPro" id="IPR001650">
    <property type="entry name" value="Helicase_C-like"/>
</dbReference>
<protein>
    <submittedName>
        <fullName evidence="13">CRISPR-associated helicase Cas3</fullName>
    </submittedName>
</protein>
<evidence type="ECO:0000259" key="12">
    <source>
        <dbReference type="PROSITE" id="PS51643"/>
    </source>
</evidence>
<dbReference type="eggNOG" id="arCOG01445">
    <property type="taxonomic scope" value="Archaea"/>
</dbReference>
<dbReference type="GO" id="GO:0051607">
    <property type="term" value="P:defense response to virus"/>
    <property type="evidence" value="ECO:0007669"/>
    <property type="project" value="UniProtKB-KW"/>
</dbReference>
<keyword evidence="9" id="KW-0051">Antiviral defense</keyword>
<dbReference type="GO" id="GO:0003676">
    <property type="term" value="F:nucleic acid binding"/>
    <property type="evidence" value="ECO:0007669"/>
    <property type="project" value="InterPro"/>
</dbReference>
<dbReference type="InterPro" id="IPR054712">
    <property type="entry name" value="Cas3-like_dom"/>
</dbReference>
<dbReference type="GO" id="GO:0016787">
    <property type="term" value="F:hydrolase activity"/>
    <property type="evidence" value="ECO:0007669"/>
    <property type="project" value="UniProtKB-KW"/>
</dbReference>
<dbReference type="GO" id="GO:0140097">
    <property type="term" value="F:catalytic activity, acting on DNA"/>
    <property type="evidence" value="ECO:0007669"/>
    <property type="project" value="UniProtKB-ARBA"/>
</dbReference>
<dbReference type="InterPro" id="IPR006474">
    <property type="entry name" value="Helicase_Cas3_CRISPR-ass_core"/>
</dbReference>
<dbReference type="GO" id="GO:0005829">
    <property type="term" value="C:cytosol"/>
    <property type="evidence" value="ECO:0007669"/>
    <property type="project" value="TreeGrafter"/>
</dbReference>
<dbReference type="Gene3D" id="1.10.3210.30">
    <property type="match status" value="1"/>
</dbReference>
<evidence type="ECO:0000313" key="14">
    <source>
        <dbReference type="Proteomes" id="UP000009231"/>
    </source>
</evidence>
<dbReference type="Pfam" id="PF00270">
    <property type="entry name" value="DEAD"/>
    <property type="match status" value="1"/>
</dbReference>
<dbReference type="InterPro" id="IPR038257">
    <property type="entry name" value="CRISPR-assoc_Cas3_HD_sf"/>
</dbReference>
<keyword evidence="6" id="KW-0378">Hydrolase</keyword>
<organism evidence="13 14">
    <name type="scientific">Methanobacterium paludis (strain DSM 25820 / JCM 18151 / SWAN1)</name>
    <dbReference type="NCBI Taxonomy" id="868131"/>
    <lineage>
        <taxon>Archaea</taxon>
        <taxon>Methanobacteriati</taxon>
        <taxon>Methanobacteriota</taxon>
        <taxon>Methanomada group</taxon>
        <taxon>Methanobacteria</taxon>
        <taxon>Methanobacteriales</taxon>
        <taxon>Methanobacteriaceae</taxon>
        <taxon>Methanobacterium</taxon>
    </lineage>
</organism>
<keyword evidence="8" id="KW-0067">ATP-binding</keyword>
<dbReference type="PANTHER" id="PTHR47959:SF16">
    <property type="entry name" value="CRISPR-ASSOCIATED NUCLEASE_HELICASE CAS3-RELATED"/>
    <property type="match status" value="1"/>
</dbReference>
<dbReference type="NCBIfam" id="TIGR01596">
    <property type="entry name" value="cas3_HD"/>
    <property type="match status" value="1"/>
</dbReference>
<evidence type="ECO:0000256" key="8">
    <source>
        <dbReference type="ARBA" id="ARBA00022840"/>
    </source>
</evidence>
<dbReference type="InterPro" id="IPR006483">
    <property type="entry name" value="CRISPR-assoc_Cas3_HD"/>
</dbReference>
<evidence type="ECO:0000256" key="6">
    <source>
        <dbReference type="ARBA" id="ARBA00022801"/>
    </source>
</evidence>
<evidence type="ECO:0000313" key="13">
    <source>
        <dbReference type="EMBL" id="AEG18429.1"/>
    </source>
</evidence>
<proteinExistence type="inferred from homology"/>
<dbReference type="OrthoDB" id="43851at2157"/>
<dbReference type="InterPro" id="IPR027417">
    <property type="entry name" value="P-loop_NTPase"/>
</dbReference>
<dbReference type="InterPro" id="IPR014001">
    <property type="entry name" value="Helicase_ATP-bd"/>
</dbReference>
<dbReference type="KEGG" id="mew:MSWAN_1415"/>
<feature type="domain" description="Helicase ATP-binding" evidence="10">
    <location>
        <begin position="244"/>
        <end position="439"/>
    </location>
</feature>
<accession>F6D795</accession>
<keyword evidence="4" id="KW-0479">Metal-binding</keyword>
<dbReference type="Gene3D" id="3.40.50.300">
    <property type="entry name" value="P-loop containing nucleotide triphosphate hydrolases"/>
    <property type="match status" value="2"/>
</dbReference>
<dbReference type="PROSITE" id="PS51194">
    <property type="entry name" value="HELICASE_CTER"/>
    <property type="match status" value="1"/>
</dbReference>
<reference evidence="13 14" key="1">
    <citation type="journal article" date="2014" name="Int. J. Syst. Evol. Microbiol.">
        <title>Methanobacterium paludis sp. nov. and a novel strain of Methanobacterium lacus isolated from northern peatlands.</title>
        <authorList>
            <person name="Cadillo-Quiroz H."/>
            <person name="Brauer S.L."/>
            <person name="Goodson N."/>
            <person name="Yavitt J.B."/>
            <person name="Zinder S.H."/>
        </authorList>
    </citation>
    <scope>NUCLEOTIDE SEQUENCE [LARGE SCALE GENOMIC DNA]</scope>
    <source>
        <strain evidence="14">DSM 25820 / JCM 18151 / SWAN1</strain>
    </source>
</reference>
<evidence type="ECO:0000259" key="11">
    <source>
        <dbReference type="PROSITE" id="PS51194"/>
    </source>
</evidence>
<dbReference type="GO" id="GO:0046872">
    <property type="term" value="F:metal ion binding"/>
    <property type="evidence" value="ECO:0007669"/>
    <property type="project" value="UniProtKB-KW"/>
</dbReference>
<dbReference type="SMART" id="SM00487">
    <property type="entry name" value="DEXDc"/>
    <property type="match status" value="1"/>
</dbReference>
<dbReference type="Pfam" id="PF22590">
    <property type="entry name" value="Cas3-like_C_2"/>
    <property type="match status" value="1"/>
</dbReference>
<comment type="similarity">
    <text evidence="2">In the central section; belongs to the CRISPR-associated helicase Cas3 family.</text>
</comment>
<comment type="similarity">
    <text evidence="1">In the N-terminal section; belongs to the CRISPR-associated nuclease Cas3-HD family.</text>
</comment>
<gene>
    <name evidence="13" type="ordered locus">MSWAN_1415</name>
</gene>
<dbReference type="STRING" id="868131.MSWAN_1415"/>
<dbReference type="PROSITE" id="PS51643">
    <property type="entry name" value="HD_CAS3"/>
    <property type="match status" value="1"/>
</dbReference>
<dbReference type="SMART" id="SM00490">
    <property type="entry name" value="HELICc"/>
    <property type="match status" value="1"/>
</dbReference>
<dbReference type="NCBIfam" id="TIGR01587">
    <property type="entry name" value="cas3_core"/>
    <property type="match status" value="1"/>
</dbReference>
<evidence type="ECO:0000256" key="9">
    <source>
        <dbReference type="ARBA" id="ARBA00023118"/>
    </source>
</evidence>
<keyword evidence="5" id="KW-0547">Nucleotide-binding</keyword>
<dbReference type="GO" id="GO:0005524">
    <property type="term" value="F:ATP binding"/>
    <property type="evidence" value="ECO:0007669"/>
    <property type="project" value="UniProtKB-KW"/>
</dbReference>
<evidence type="ECO:0000256" key="5">
    <source>
        <dbReference type="ARBA" id="ARBA00022741"/>
    </source>
</evidence>
<evidence type="ECO:0000256" key="1">
    <source>
        <dbReference type="ARBA" id="ARBA00006847"/>
    </source>
</evidence>
<dbReference type="PANTHER" id="PTHR47959">
    <property type="entry name" value="ATP-DEPENDENT RNA HELICASE RHLE-RELATED"/>
    <property type="match status" value="1"/>
</dbReference>
<dbReference type="InterPro" id="IPR011545">
    <property type="entry name" value="DEAD/DEAH_box_helicase_dom"/>
</dbReference>
<dbReference type="CDD" id="cd09641">
    <property type="entry name" value="Cas3''_I"/>
    <property type="match status" value="1"/>
</dbReference>
<evidence type="ECO:0000259" key="10">
    <source>
        <dbReference type="PROSITE" id="PS51192"/>
    </source>
</evidence>
<dbReference type="GO" id="GO:0004518">
    <property type="term" value="F:nuclease activity"/>
    <property type="evidence" value="ECO:0007669"/>
    <property type="project" value="UniProtKB-KW"/>
</dbReference>
<dbReference type="EMBL" id="CP002772">
    <property type="protein sequence ID" value="AEG18429.1"/>
    <property type="molecule type" value="Genomic_DNA"/>
</dbReference>
<dbReference type="GO" id="GO:0003724">
    <property type="term" value="F:RNA helicase activity"/>
    <property type="evidence" value="ECO:0007669"/>
    <property type="project" value="TreeGrafter"/>
</dbReference>
<keyword evidence="3" id="KW-0540">Nuclease</keyword>
<feature type="domain" description="HD Cas3-type" evidence="12">
    <location>
        <begin position="4"/>
        <end position="215"/>
    </location>
</feature>